<feature type="compositionally biased region" description="Polar residues" evidence="1">
    <location>
        <begin position="1"/>
        <end position="22"/>
    </location>
</feature>
<evidence type="ECO:0000256" key="1">
    <source>
        <dbReference type="SAM" id="MobiDB-lite"/>
    </source>
</evidence>
<gene>
    <name evidence="2" type="ORF">BPOR_0017g00260</name>
</gene>
<organism evidence="2 3">
    <name type="scientific">Botrytis porri</name>
    <dbReference type="NCBI Taxonomy" id="87229"/>
    <lineage>
        <taxon>Eukaryota</taxon>
        <taxon>Fungi</taxon>
        <taxon>Dikarya</taxon>
        <taxon>Ascomycota</taxon>
        <taxon>Pezizomycotina</taxon>
        <taxon>Leotiomycetes</taxon>
        <taxon>Helotiales</taxon>
        <taxon>Sclerotiniaceae</taxon>
        <taxon>Botrytis</taxon>
    </lineage>
</organism>
<keyword evidence="3" id="KW-1185">Reference proteome</keyword>
<evidence type="ECO:0000313" key="3">
    <source>
        <dbReference type="Proteomes" id="UP000297280"/>
    </source>
</evidence>
<evidence type="ECO:0000313" key="2">
    <source>
        <dbReference type="EMBL" id="TGO91844.1"/>
    </source>
</evidence>
<reference evidence="2 3" key="1">
    <citation type="submission" date="2017-12" db="EMBL/GenBank/DDBJ databases">
        <title>Comparative genomics of Botrytis spp.</title>
        <authorList>
            <person name="Valero-Jimenez C.A."/>
            <person name="Tapia P."/>
            <person name="Veloso J."/>
            <person name="Silva-Moreno E."/>
            <person name="Staats M."/>
            <person name="Valdes J.H."/>
            <person name="Van Kan J.A.L."/>
        </authorList>
    </citation>
    <scope>NUCLEOTIDE SEQUENCE [LARGE SCALE GENOMIC DNA]</scope>
    <source>
        <strain evidence="2 3">MUCL3349</strain>
    </source>
</reference>
<protein>
    <submittedName>
        <fullName evidence="2">Uncharacterized protein</fullName>
    </submittedName>
</protein>
<proteinExistence type="predicted"/>
<comment type="caution">
    <text evidence="2">The sequence shown here is derived from an EMBL/GenBank/DDBJ whole genome shotgun (WGS) entry which is preliminary data.</text>
</comment>
<dbReference type="OrthoDB" id="3562013at2759"/>
<feature type="region of interest" description="Disordered" evidence="1">
    <location>
        <begin position="1"/>
        <end position="23"/>
    </location>
</feature>
<sequence>MSSIQQTQSESSNSANTDSPGTFASLPRELDDMIWSQVPVISGLRLIEIRADPTVQTGEKQFKMRVKFCGNPNGRSLNAKTVILSPNRYMFDHKIINPQVVNTAQDTFMFNGISQLQEYVQHTGAIINKNGAVGSEPACYPTMQNLVITLFLDIGNPGSEPYSVWLNHLCEKIDFNKFILKKILRELLESVSKAQTLRKIHLLIEEEHMPGTGPIERIDGRLMDLFSKDDELQRRYGEGIRMPEVVCLTMMEFPEELVRVGRRYGINVLGRSNVA</sequence>
<dbReference type="Proteomes" id="UP000297280">
    <property type="component" value="Unassembled WGS sequence"/>
</dbReference>
<dbReference type="AlphaFoldDB" id="A0A4Z1L4U0"/>
<dbReference type="EMBL" id="PQXO01000017">
    <property type="protein sequence ID" value="TGO91844.1"/>
    <property type="molecule type" value="Genomic_DNA"/>
</dbReference>
<accession>A0A4Z1L4U0</accession>
<name>A0A4Z1L4U0_9HELO</name>